<dbReference type="AlphaFoldDB" id="A0A655Y3X4"/>
<proteinExistence type="predicted"/>
<dbReference type="Proteomes" id="UP000046067">
    <property type="component" value="Unassembled WGS sequence"/>
</dbReference>
<evidence type="ECO:0000313" key="1">
    <source>
        <dbReference type="EMBL" id="CSC30609.1"/>
    </source>
</evidence>
<organism evidence="1 2">
    <name type="scientific">Vibrio cholerae</name>
    <dbReference type="NCBI Taxonomy" id="666"/>
    <lineage>
        <taxon>Bacteria</taxon>
        <taxon>Pseudomonadati</taxon>
        <taxon>Pseudomonadota</taxon>
        <taxon>Gammaproteobacteria</taxon>
        <taxon>Vibrionales</taxon>
        <taxon>Vibrionaceae</taxon>
        <taxon>Vibrio</taxon>
    </lineage>
</organism>
<gene>
    <name evidence="1" type="ORF">ERS013201_02310</name>
</gene>
<dbReference type="EMBL" id="CWQJ01000013">
    <property type="protein sequence ID" value="CSC30609.1"/>
    <property type="molecule type" value="Genomic_DNA"/>
</dbReference>
<evidence type="ECO:0000313" key="2">
    <source>
        <dbReference type="Proteomes" id="UP000046067"/>
    </source>
</evidence>
<name>A0A655Y3X4_VIBCL</name>
<protein>
    <submittedName>
        <fullName evidence="1">Uncharacterized protein</fullName>
    </submittedName>
</protein>
<sequence>MTSHFEESTITGTLEISGSEAHRFKKRTMHASASNIPSSMLISMICAPFSTCSRATSSASSYCSSLIKRLKRAEPVTLVRSPTLTNKVSGPILSGSKPERRHSTFRSGRALGFTPSTALAMAAICSGVVPQQPPTKFKKPACAHSAICSAISSAERSYSPNALGSPAFGCAET</sequence>
<accession>A0A655Y3X4</accession>
<reference evidence="1 2" key="1">
    <citation type="submission" date="2015-07" db="EMBL/GenBank/DDBJ databases">
        <authorList>
            <consortium name="Pathogen Informatics"/>
        </authorList>
    </citation>
    <scope>NUCLEOTIDE SEQUENCE [LARGE SCALE GENOMIC DNA]</scope>
    <source>
        <strain evidence="1 2">A325</strain>
    </source>
</reference>